<dbReference type="EMBL" id="JACAPU010000011">
    <property type="protein sequence ID" value="NWB46615.1"/>
    <property type="molecule type" value="Genomic_DNA"/>
</dbReference>
<dbReference type="AlphaFoldDB" id="A0A7Y7WC16"/>
<gene>
    <name evidence="2" type="ORF">HX829_08920</name>
</gene>
<dbReference type="GO" id="GO:0042597">
    <property type="term" value="C:periplasmic space"/>
    <property type="evidence" value="ECO:0007669"/>
    <property type="project" value="InterPro"/>
</dbReference>
<accession>A0A7Y7WC16</accession>
<evidence type="ECO:0000256" key="1">
    <source>
        <dbReference type="SAM" id="SignalP"/>
    </source>
</evidence>
<feature type="chain" id="PRO_5031267929" evidence="1">
    <location>
        <begin position="30"/>
        <end position="161"/>
    </location>
</feature>
<dbReference type="RefSeq" id="WP_177143874.1">
    <property type="nucleotide sequence ID" value="NZ_JACAPU010000011.1"/>
</dbReference>
<evidence type="ECO:0000313" key="3">
    <source>
        <dbReference type="Proteomes" id="UP000582981"/>
    </source>
</evidence>
<dbReference type="Proteomes" id="UP000582981">
    <property type="component" value="Unassembled WGS sequence"/>
</dbReference>
<proteinExistence type="predicted"/>
<keyword evidence="1" id="KW-0732">Signal</keyword>
<name>A0A7Y7WC16_9PSED</name>
<organism evidence="2 3">
    <name type="scientific">Pseudomonas gingeri</name>
    <dbReference type="NCBI Taxonomy" id="117681"/>
    <lineage>
        <taxon>Bacteria</taxon>
        <taxon>Pseudomonadati</taxon>
        <taxon>Pseudomonadota</taxon>
        <taxon>Gammaproteobacteria</taxon>
        <taxon>Pseudomonadales</taxon>
        <taxon>Pseudomonadaceae</taxon>
        <taxon>Pseudomonas</taxon>
    </lineage>
</organism>
<feature type="signal peptide" evidence="1">
    <location>
        <begin position="1"/>
        <end position="29"/>
    </location>
</feature>
<evidence type="ECO:0000313" key="2">
    <source>
        <dbReference type="EMBL" id="NWB46615.1"/>
    </source>
</evidence>
<sequence length="161" mass="17858">MKNFAFKAALPAVLMLAALSASFSAPTMAASSSDAVSQAAARHAKKYEDLVEKRINELHAKLKITDKQSVQWEAYAKTMRDNAHGTDKAYLDQAQKLPSLNADDAMQSYARLAQMHADNLHKLATSFSALYGTLSTDQKKTADKLFRSERGERHEVADRFH</sequence>
<dbReference type="InterPro" id="IPR012899">
    <property type="entry name" value="LTXXQ"/>
</dbReference>
<dbReference type="Pfam" id="PF07813">
    <property type="entry name" value="LTXXQ"/>
    <property type="match status" value="1"/>
</dbReference>
<protein>
    <submittedName>
        <fullName evidence="2">Spy/CpxP family protein refolding chaperone</fullName>
    </submittedName>
</protein>
<comment type="caution">
    <text evidence="2">The sequence shown here is derived from an EMBL/GenBank/DDBJ whole genome shotgun (WGS) entry which is preliminary data.</text>
</comment>
<reference evidence="2 3" key="1">
    <citation type="submission" date="2020-04" db="EMBL/GenBank/DDBJ databases">
        <title>Molecular characterization of pseudomonads from Agaricus bisporus reveal novel blotch 2 pathogens in Western Europe.</title>
        <authorList>
            <person name="Taparia T."/>
            <person name="Krijger M."/>
            <person name="Haynes E."/>
            <person name="Elpinstone J.G."/>
            <person name="Noble R."/>
            <person name="Van Der Wolf J."/>
        </authorList>
    </citation>
    <scope>NUCLEOTIDE SEQUENCE [LARGE SCALE GENOMIC DNA]</scope>
    <source>
        <strain evidence="2 3">F1001</strain>
    </source>
</reference>